<keyword evidence="3" id="KW-0418">Kinase</keyword>
<proteinExistence type="predicted"/>
<dbReference type="AlphaFoldDB" id="A0A2N6VPN0"/>
<dbReference type="RefSeq" id="WP_102237755.1">
    <property type="nucleotide sequence ID" value="NZ_PNHK01000001.1"/>
</dbReference>
<evidence type="ECO:0000259" key="2">
    <source>
        <dbReference type="PROSITE" id="PS50052"/>
    </source>
</evidence>
<dbReference type="InterPro" id="IPR027417">
    <property type="entry name" value="P-loop_NTPase"/>
</dbReference>
<feature type="domain" description="Guanylate kinase-like" evidence="2">
    <location>
        <begin position="7"/>
        <end position="186"/>
    </location>
</feature>
<keyword evidence="3" id="KW-0808">Transferase</keyword>
<dbReference type="PROSITE" id="PS50052">
    <property type="entry name" value="GUANYLATE_KINASE_2"/>
    <property type="match status" value="1"/>
</dbReference>
<dbReference type="EMBL" id="PNHK01000001">
    <property type="protein sequence ID" value="PMD06100.1"/>
    <property type="molecule type" value="Genomic_DNA"/>
</dbReference>
<gene>
    <name evidence="3" type="ORF">CJ199_01505</name>
</gene>
<comment type="caution">
    <text evidence="3">The sequence shown here is derived from an EMBL/GenBank/DDBJ whole genome shotgun (WGS) entry which is preliminary data.</text>
</comment>
<evidence type="ECO:0000313" key="4">
    <source>
        <dbReference type="Proteomes" id="UP000235598"/>
    </source>
</evidence>
<dbReference type="InterPro" id="IPR008144">
    <property type="entry name" value="Guanylate_kin-like_dom"/>
</dbReference>
<evidence type="ECO:0000256" key="1">
    <source>
        <dbReference type="SAM" id="MobiDB-lite"/>
    </source>
</evidence>
<feature type="compositionally biased region" description="Basic and acidic residues" evidence="1">
    <location>
        <begin position="146"/>
        <end position="158"/>
    </location>
</feature>
<dbReference type="SUPFAM" id="SSF52540">
    <property type="entry name" value="P-loop containing nucleoside triphosphate hydrolases"/>
    <property type="match status" value="1"/>
</dbReference>
<protein>
    <submittedName>
        <fullName evidence="3">Phosphonate metabolism protein/1,5-bisphosphokinase (PRPP-forming) PhnN</fullName>
    </submittedName>
</protein>
<accession>A0A2N6VPN0</accession>
<evidence type="ECO:0000313" key="3">
    <source>
        <dbReference type="EMBL" id="PMD06100.1"/>
    </source>
</evidence>
<organism evidence="3 4">
    <name type="scientific">Brevibacterium paucivorans</name>
    <dbReference type="NCBI Taxonomy" id="170994"/>
    <lineage>
        <taxon>Bacteria</taxon>
        <taxon>Bacillati</taxon>
        <taxon>Actinomycetota</taxon>
        <taxon>Actinomycetes</taxon>
        <taxon>Micrococcales</taxon>
        <taxon>Brevibacteriaceae</taxon>
        <taxon>Brevibacterium</taxon>
    </lineage>
</organism>
<sequence>MTRLRTGVFVAVVGPSGTGKDSIIDGVQRVLASTHAEIADDFIFTRRYITRPKGNGEDHVEISHDDYLQKKKDGKFSLTWEAHGLSYALPCELIDYVKHGKIVVANISRGVLKELPDVFGNSLTVKVTTDESVRLARLLKRGREEGDDVRKRLGRDDPAPEADTDLVIENNGSLDDAISTMSRFLLDIDESHRPPISTTPN</sequence>
<dbReference type="GO" id="GO:0016301">
    <property type="term" value="F:kinase activity"/>
    <property type="evidence" value="ECO:0007669"/>
    <property type="project" value="UniProtKB-KW"/>
</dbReference>
<reference evidence="3 4" key="1">
    <citation type="submission" date="2017-09" db="EMBL/GenBank/DDBJ databases">
        <title>Bacterial strain isolated from the female urinary microbiota.</title>
        <authorList>
            <person name="Thomas-White K."/>
            <person name="Kumar N."/>
            <person name="Forster S."/>
            <person name="Putonti C."/>
            <person name="Lawley T."/>
            <person name="Wolfe A.J."/>
        </authorList>
    </citation>
    <scope>NUCLEOTIDE SEQUENCE [LARGE SCALE GENOMIC DNA]</scope>
    <source>
        <strain evidence="3 4">UMB1301</strain>
    </source>
</reference>
<name>A0A2N6VPN0_9MICO</name>
<feature type="region of interest" description="Disordered" evidence="1">
    <location>
        <begin position="146"/>
        <end position="167"/>
    </location>
</feature>
<dbReference type="OrthoDB" id="341217at2"/>
<dbReference type="Gene3D" id="3.40.50.300">
    <property type="entry name" value="P-loop containing nucleotide triphosphate hydrolases"/>
    <property type="match status" value="1"/>
</dbReference>
<dbReference type="Proteomes" id="UP000235598">
    <property type="component" value="Unassembled WGS sequence"/>
</dbReference>